<feature type="transmembrane region" description="Helical" evidence="2">
    <location>
        <begin position="40"/>
        <end position="62"/>
    </location>
</feature>
<feature type="region of interest" description="Disordered" evidence="1">
    <location>
        <begin position="83"/>
        <end position="104"/>
    </location>
</feature>
<feature type="compositionally biased region" description="Low complexity" evidence="1">
    <location>
        <begin position="90"/>
        <end position="102"/>
    </location>
</feature>
<gene>
    <name evidence="3" type="ORF">QRT03_19150</name>
</gene>
<dbReference type="EMBL" id="JASVWF010000004">
    <property type="protein sequence ID" value="MDL5158095.1"/>
    <property type="molecule type" value="Genomic_DNA"/>
</dbReference>
<keyword evidence="2" id="KW-0812">Transmembrane</keyword>
<reference evidence="3 4" key="1">
    <citation type="submission" date="2023-06" db="EMBL/GenBank/DDBJ databases">
        <title>Actinomycetospora Odt1-22.</title>
        <authorList>
            <person name="Supong K."/>
        </authorList>
    </citation>
    <scope>NUCLEOTIDE SEQUENCE [LARGE SCALE GENOMIC DNA]</scope>
    <source>
        <strain evidence="3 4">Odt1-22</strain>
    </source>
</reference>
<sequence>MSTRLAQPTRPVVGKEVAERQHIGGQPHAKTAGAPPGRRVLAVLGLASLLLLGACGSGGGGVSVRCSGPNCTATVSAAPIEVEEPGTSSTQTVRRNGTTTKTTTRRDGDVDFRVVAMGPGWVDVVDDGQFRLPVGSEFPEDDSRVRLASSDGRTAVFTWGR</sequence>
<organism evidence="3 4">
    <name type="scientific">Actinomycetospora termitidis</name>
    <dbReference type="NCBI Taxonomy" id="3053470"/>
    <lineage>
        <taxon>Bacteria</taxon>
        <taxon>Bacillati</taxon>
        <taxon>Actinomycetota</taxon>
        <taxon>Actinomycetes</taxon>
        <taxon>Pseudonocardiales</taxon>
        <taxon>Pseudonocardiaceae</taxon>
        <taxon>Actinomycetospora</taxon>
    </lineage>
</organism>
<name>A0ABT7MBQ7_9PSEU</name>
<keyword evidence="4" id="KW-1185">Reference proteome</keyword>
<evidence type="ECO:0000313" key="4">
    <source>
        <dbReference type="Proteomes" id="UP001231924"/>
    </source>
</evidence>
<comment type="caution">
    <text evidence="3">The sequence shown here is derived from an EMBL/GenBank/DDBJ whole genome shotgun (WGS) entry which is preliminary data.</text>
</comment>
<keyword evidence="2" id="KW-0472">Membrane</keyword>
<proteinExistence type="predicted"/>
<keyword evidence="2" id="KW-1133">Transmembrane helix</keyword>
<feature type="region of interest" description="Disordered" evidence="1">
    <location>
        <begin position="1"/>
        <end position="35"/>
    </location>
</feature>
<evidence type="ECO:0000256" key="2">
    <source>
        <dbReference type="SAM" id="Phobius"/>
    </source>
</evidence>
<evidence type="ECO:0000256" key="1">
    <source>
        <dbReference type="SAM" id="MobiDB-lite"/>
    </source>
</evidence>
<evidence type="ECO:0000313" key="3">
    <source>
        <dbReference type="EMBL" id="MDL5158095.1"/>
    </source>
</evidence>
<dbReference type="Proteomes" id="UP001231924">
    <property type="component" value="Unassembled WGS sequence"/>
</dbReference>
<dbReference type="RefSeq" id="WP_286054609.1">
    <property type="nucleotide sequence ID" value="NZ_JASVWF010000004.1"/>
</dbReference>
<accession>A0ABT7MBQ7</accession>
<protein>
    <submittedName>
        <fullName evidence="3">Uncharacterized protein</fullName>
    </submittedName>
</protein>